<evidence type="ECO:0000313" key="2">
    <source>
        <dbReference type="EMBL" id="GFN09995.1"/>
    </source>
</evidence>
<name>A0A7J0D7F6_STRMI</name>
<keyword evidence="1" id="KW-1133">Transmembrane helix</keyword>
<keyword evidence="1" id="KW-0812">Transmembrane</keyword>
<protein>
    <submittedName>
        <fullName evidence="2">Uncharacterized protein</fullName>
    </submittedName>
</protein>
<evidence type="ECO:0000313" key="3">
    <source>
        <dbReference type="Proteomes" id="UP000498740"/>
    </source>
</evidence>
<dbReference type="RefSeq" id="WP_032759616.1">
    <property type="nucleotide sequence ID" value="NZ_BMUG01000015.1"/>
</dbReference>
<organism evidence="2 3">
    <name type="scientific">Streptomyces microflavus</name>
    <name type="common">Streptomyces lipmanii</name>
    <dbReference type="NCBI Taxonomy" id="1919"/>
    <lineage>
        <taxon>Bacteria</taxon>
        <taxon>Bacillati</taxon>
        <taxon>Actinomycetota</taxon>
        <taxon>Actinomycetes</taxon>
        <taxon>Kitasatosporales</taxon>
        <taxon>Streptomycetaceae</taxon>
        <taxon>Streptomyces</taxon>
    </lineage>
</organism>
<keyword evidence="1" id="KW-0472">Membrane</keyword>
<sequence>MPSPHGPRRRARIAFSDSAAKQLDTITSEAELHALDRALVVLSVDPDAGEPLPGTAASPRLREYADDVERVRLLYWVSALGTVVVVAFIEV</sequence>
<gene>
    <name evidence="2" type="ORF">Smic_85510</name>
</gene>
<dbReference type="Proteomes" id="UP000498740">
    <property type="component" value="Unassembled WGS sequence"/>
</dbReference>
<dbReference type="AlphaFoldDB" id="A0A7J0D7F6"/>
<accession>A0A7J0D7F6</accession>
<proteinExistence type="predicted"/>
<feature type="transmembrane region" description="Helical" evidence="1">
    <location>
        <begin position="73"/>
        <end position="89"/>
    </location>
</feature>
<reference evidence="2 3" key="1">
    <citation type="submission" date="2020-05" db="EMBL/GenBank/DDBJ databases">
        <title>Whole genome shotgun sequence of Streptomyces microflavus NBRC 13062.</title>
        <authorList>
            <person name="Komaki H."/>
            <person name="Tamura T."/>
        </authorList>
    </citation>
    <scope>NUCLEOTIDE SEQUENCE [LARGE SCALE GENOMIC DNA]</scope>
    <source>
        <strain evidence="2 3">NBRC 13062</strain>
    </source>
</reference>
<comment type="caution">
    <text evidence="2">The sequence shown here is derived from an EMBL/GenBank/DDBJ whole genome shotgun (WGS) entry which is preliminary data.</text>
</comment>
<dbReference type="EMBL" id="BLWD01000004">
    <property type="protein sequence ID" value="GFN09995.1"/>
    <property type="molecule type" value="Genomic_DNA"/>
</dbReference>
<evidence type="ECO:0000256" key="1">
    <source>
        <dbReference type="SAM" id="Phobius"/>
    </source>
</evidence>